<dbReference type="KEGG" id="gce:KYE46_16220"/>
<evidence type="ECO:0008006" key="3">
    <source>
        <dbReference type="Google" id="ProtNLM"/>
    </source>
</evidence>
<organism evidence="1 2">
    <name type="scientific">Gymnodinialimonas ceratoperidinii</name>
    <dbReference type="NCBI Taxonomy" id="2856823"/>
    <lineage>
        <taxon>Bacteria</taxon>
        <taxon>Pseudomonadati</taxon>
        <taxon>Pseudomonadota</taxon>
        <taxon>Alphaproteobacteria</taxon>
        <taxon>Rhodobacterales</taxon>
        <taxon>Paracoccaceae</taxon>
        <taxon>Gymnodinialimonas</taxon>
    </lineage>
</organism>
<dbReference type="AlphaFoldDB" id="A0A8F6YCL0"/>
<protein>
    <recommendedName>
        <fullName evidence="3">2OG-Fe(II) oxygenase</fullName>
    </recommendedName>
</protein>
<evidence type="ECO:0000313" key="1">
    <source>
        <dbReference type="EMBL" id="QXT39445.1"/>
    </source>
</evidence>
<accession>A0A8F6YCL0</accession>
<keyword evidence="2" id="KW-1185">Reference proteome</keyword>
<dbReference type="Proteomes" id="UP000825009">
    <property type="component" value="Chromosome"/>
</dbReference>
<sequence length="325" mass="37329">MTDTPSDATLSGRQFSGRFVFVYPSIRHPGACLRFKFKLLTWREMTAFAGRRHPSRPVSWLVDYKTRLSMGSFLNQSTLHAAKASLPPDGHAFWQGIDDPLTPAGFRTLLDEYPSLEHFEKHEGLPRGNGQRPHDRYYLGYKVSRYHPPGYRGPGIVFPEDLPASWRRFLEEIEGRDYREFLSDILETNKFSLRCAWHMGMSGAEVSPHRDTMRKLSIHLFYFNAPEVWRADWGGDLLILKDCRVDRENPDFNDFREVIPVSAVGNRSALCRNGLDAWHGVKPLDCPEGQYRRLFTVIAMVPDGVKRKLLLRARRLFGVGSESEA</sequence>
<gene>
    <name evidence="1" type="ORF">KYE46_16220</name>
</gene>
<name>A0A8F6YCL0_9RHOB</name>
<reference evidence="1 2" key="1">
    <citation type="submission" date="2021-07" db="EMBL/GenBank/DDBJ databases">
        <title>A novel Jannaschia species isolated from marine dinoflagellate Ceratoperidinium margalefii.</title>
        <authorList>
            <person name="Jiang Y."/>
            <person name="Li Z."/>
        </authorList>
    </citation>
    <scope>NUCLEOTIDE SEQUENCE [LARGE SCALE GENOMIC DNA]</scope>
    <source>
        <strain evidence="1 2">J12C1-MA-4</strain>
    </source>
</reference>
<evidence type="ECO:0000313" key="2">
    <source>
        <dbReference type="Proteomes" id="UP000825009"/>
    </source>
</evidence>
<proteinExistence type="predicted"/>
<dbReference type="EMBL" id="CP079194">
    <property type="protein sequence ID" value="QXT39445.1"/>
    <property type="molecule type" value="Genomic_DNA"/>
</dbReference>
<dbReference type="RefSeq" id="WP_219002075.1">
    <property type="nucleotide sequence ID" value="NZ_CP079194.1"/>
</dbReference>